<feature type="binding site" description="axial binding residue" evidence="18">
    <location>
        <position position="197"/>
    </location>
    <ligand>
        <name>heme b</name>
        <dbReference type="ChEBI" id="CHEBI:60344"/>
        <label>b566</label>
    </ligand>
    <ligandPart>
        <name>Fe</name>
        <dbReference type="ChEBI" id="CHEBI:18248"/>
    </ligandPart>
</feature>
<dbReference type="GO" id="GO:0046872">
    <property type="term" value="F:metal ion binding"/>
    <property type="evidence" value="ECO:0007669"/>
    <property type="project" value="UniProtKB-UniRule"/>
</dbReference>
<dbReference type="PROSITE" id="PS51002">
    <property type="entry name" value="CYTB_NTER"/>
    <property type="match status" value="1"/>
</dbReference>
<evidence type="ECO:0000259" key="20">
    <source>
        <dbReference type="PROSITE" id="PS51002"/>
    </source>
</evidence>
<feature type="binding site" description="axial binding residue" evidence="18">
    <location>
        <position position="183"/>
    </location>
    <ligand>
        <name>heme b</name>
        <dbReference type="ChEBI" id="CHEBI:60344"/>
        <label>b562</label>
    </ligand>
    <ligandPart>
        <name>Fe</name>
        <dbReference type="ChEBI" id="CHEBI:18248"/>
    </ligandPart>
</feature>
<dbReference type="CDD" id="cd00284">
    <property type="entry name" value="Cytochrome_b_N"/>
    <property type="match status" value="1"/>
</dbReference>
<evidence type="ECO:0000256" key="13">
    <source>
        <dbReference type="ARBA" id="ARBA00023075"/>
    </source>
</evidence>
<evidence type="ECO:0000256" key="5">
    <source>
        <dbReference type="ARBA" id="ARBA00022617"/>
    </source>
</evidence>
<dbReference type="InterPro" id="IPR005797">
    <property type="entry name" value="Cyt_b/b6_N"/>
</dbReference>
<feature type="transmembrane region" description="Helical" evidence="19">
    <location>
        <begin position="347"/>
        <end position="367"/>
    </location>
</feature>
<dbReference type="InterPro" id="IPR030689">
    <property type="entry name" value="Cytochrome_b"/>
</dbReference>
<dbReference type="AlphaFoldDB" id="G8ZD88"/>
<name>G8ZD88_9SAUR</name>
<keyword evidence="14 19" id="KW-0496">Mitochondrion</keyword>
<dbReference type="Pfam" id="PF00032">
    <property type="entry name" value="Cytochrom_B_C"/>
    <property type="match status" value="1"/>
</dbReference>
<evidence type="ECO:0000256" key="14">
    <source>
        <dbReference type="ARBA" id="ARBA00023128"/>
    </source>
</evidence>
<feature type="transmembrane region" description="Helical" evidence="19">
    <location>
        <begin position="114"/>
        <end position="134"/>
    </location>
</feature>
<dbReference type="InterPro" id="IPR036150">
    <property type="entry name" value="Cyt_b/b6_C_sf"/>
</dbReference>
<evidence type="ECO:0000256" key="2">
    <source>
        <dbReference type="ARBA" id="ARBA00004448"/>
    </source>
</evidence>
<evidence type="ECO:0000256" key="11">
    <source>
        <dbReference type="ARBA" id="ARBA00022989"/>
    </source>
</evidence>
<dbReference type="InterPro" id="IPR016174">
    <property type="entry name" value="Di-haem_cyt_TM"/>
</dbReference>
<evidence type="ECO:0000256" key="15">
    <source>
        <dbReference type="ARBA" id="ARBA00023136"/>
    </source>
</evidence>
<feature type="transmembrane region" description="Helical" evidence="19">
    <location>
        <begin position="78"/>
        <end position="99"/>
    </location>
</feature>
<sequence length="379" mass="42578">MTMNLRKTHPLAKIINNSFIDLPSPSNISAWWNFGSLLGTCLILQTLTGIFLAMHYSPDISLAFSSVAHITRDVQYGWLIRNIHANGASLFFMCIYLHIGRGLYYGSYLYKETWNTGIILLLLTMATAFVGYVLPWGQMSFWGATVITNLLSAIPYIGNTLVQWIWGGFSVDNATLTRFFTFHFLLPFTIMGLTLVHLLFLHETGSNNPTGLNSNTDKIPFHPYFSYKDLLGIILMLALLLTLTLFSPNLLGDPDNFTPANPLSTPPHIKPEWYFLFAYAILRSIPNKLGGVLALLFSILVLFLMPTLHTSKQRTTQFRPLTQTLFWCLIANLLVLTWIGGQPVENPFITIGQVASILYFSTLLILIPTAGMIENKMLT</sequence>
<feature type="transmembrane region" description="Helical" evidence="19">
    <location>
        <begin position="31"/>
        <end position="57"/>
    </location>
</feature>
<gene>
    <name evidence="22" type="primary">cytb</name>
</gene>
<evidence type="ECO:0000313" key="22">
    <source>
        <dbReference type="EMBL" id="CCD33233.1"/>
    </source>
</evidence>
<dbReference type="InterPro" id="IPR027387">
    <property type="entry name" value="Cytb/b6-like_sf"/>
</dbReference>
<evidence type="ECO:0000256" key="1">
    <source>
        <dbReference type="ARBA" id="ARBA00002566"/>
    </source>
</evidence>
<keyword evidence="12 18" id="KW-0408">Iron</keyword>
<proteinExistence type="inferred from homology"/>
<dbReference type="InterPro" id="IPR048260">
    <property type="entry name" value="Cytochrome_b_C_euk/bac"/>
</dbReference>
<feature type="binding site" description="axial binding residue" evidence="18">
    <location>
        <position position="98"/>
    </location>
    <ligand>
        <name>heme b</name>
        <dbReference type="ChEBI" id="CHEBI:60344"/>
        <label>b566</label>
    </ligand>
    <ligandPart>
        <name>Fe</name>
        <dbReference type="ChEBI" id="CHEBI:18248"/>
    </ligandPart>
</feature>
<evidence type="ECO:0000256" key="6">
    <source>
        <dbReference type="ARBA" id="ARBA00022660"/>
    </source>
</evidence>
<evidence type="ECO:0000259" key="21">
    <source>
        <dbReference type="PROSITE" id="PS51003"/>
    </source>
</evidence>
<dbReference type="GO" id="GO:0045275">
    <property type="term" value="C:respiratory chain complex III"/>
    <property type="evidence" value="ECO:0007669"/>
    <property type="project" value="InterPro"/>
</dbReference>
<feature type="binding site" evidence="17">
    <location>
        <position position="202"/>
    </location>
    <ligand>
        <name>a ubiquinone</name>
        <dbReference type="ChEBI" id="CHEBI:16389"/>
    </ligand>
</feature>
<keyword evidence="8 18" id="KW-0479">Metal-binding</keyword>
<dbReference type="InterPro" id="IPR005798">
    <property type="entry name" value="Cyt_b/b6_C"/>
</dbReference>
<protein>
    <recommendedName>
        <fullName evidence="3 19">Cytochrome b</fullName>
    </recommendedName>
</protein>
<evidence type="ECO:0000256" key="3">
    <source>
        <dbReference type="ARBA" id="ARBA00013531"/>
    </source>
</evidence>
<keyword evidence="6 19" id="KW-0679">Respiratory chain</keyword>
<dbReference type="PROSITE" id="PS51003">
    <property type="entry name" value="CYTB_CTER"/>
    <property type="match status" value="1"/>
</dbReference>
<reference evidence="22" key="2">
    <citation type="submission" date="2011-09" db="EMBL/GenBank/DDBJ databases">
        <authorList>
            <person name="Mueller A."/>
        </authorList>
    </citation>
    <scope>NUCLEOTIDE SEQUENCE</scope>
</reference>
<geneLocation type="mitochondrion" evidence="22"/>
<dbReference type="PIRSF" id="PIRSF038885">
    <property type="entry name" value="COB"/>
    <property type="match status" value="1"/>
</dbReference>
<dbReference type="Pfam" id="PF00033">
    <property type="entry name" value="Cytochrome_B"/>
    <property type="match status" value="1"/>
</dbReference>
<evidence type="ECO:0000256" key="4">
    <source>
        <dbReference type="ARBA" id="ARBA00022448"/>
    </source>
</evidence>
<dbReference type="GO" id="GO:0016491">
    <property type="term" value="F:oxidoreductase activity"/>
    <property type="evidence" value="ECO:0007669"/>
    <property type="project" value="UniProtKB-UniRule"/>
</dbReference>
<dbReference type="PANTHER" id="PTHR19271:SF16">
    <property type="entry name" value="CYTOCHROME B"/>
    <property type="match status" value="1"/>
</dbReference>
<keyword evidence="9" id="KW-0999">Mitochondrion inner membrane</keyword>
<evidence type="ECO:0000256" key="19">
    <source>
        <dbReference type="RuleBase" id="RU362117"/>
    </source>
</evidence>
<evidence type="ECO:0000256" key="12">
    <source>
        <dbReference type="ARBA" id="ARBA00023004"/>
    </source>
</evidence>
<keyword evidence="13" id="KW-0830">Ubiquinone</keyword>
<comment type="subcellular location">
    <subcellularLocation>
        <location evidence="2">Mitochondrion inner membrane</location>
        <topology evidence="2">Multi-pass membrane protein</topology>
    </subcellularLocation>
</comment>
<evidence type="ECO:0000256" key="9">
    <source>
        <dbReference type="ARBA" id="ARBA00022792"/>
    </source>
</evidence>
<comment type="function">
    <text evidence="1 19">Component of the ubiquinol-cytochrome c reductase complex (complex III or cytochrome b-c1 complex) that is part of the mitochondrial respiratory chain. The b-c1 complex mediates electron transfer from ubiquinol to cytochrome c. Contributes to the generation of a proton gradient across the mitochondrial membrane that is then used for ATP synthesis.</text>
</comment>
<accession>G8ZD88</accession>
<dbReference type="GO" id="GO:0008121">
    <property type="term" value="F:quinol-cytochrome-c reductase activity"/>
    <property type="evidence" value="ECO:0007669"/>
    <property type="project" value="InterPro"/>
</dbReference>
<dbReference type="EMBL" id="HE590303">
    <property type="protein sequence ID" value="CCD33233.1"/>
    <property type="molecule type" value="Genomic_DNA"/>
</dbReference>
<dbReference type="GO" id="GO:0006122">
    <property type="term" value="P:mitochondrial electron transport, ubiquinol to cytochrome c"/>
    <property type="evidence" value="ECO:0007669"/>
    <property type="project" value="TreeGrafter"/>
</dbReference>
<feature type="domain" description="Cytochrome b/b6 N-terminal region profile" evidence="20">
    <location>
        <begin position="1"/>
        <end position="210"/>
    </location>
</feature>
<evidence type="ECO:0000256" key="10">
    <source>
        <dbReference type="ARBA" id="ARBA00022982"/>
    </source>
</evidence>
<feature type="transmembrane region" description="Helical" evidence="19">
    <location>
        <begin position="179"/>
        <end position="201"/>
    </location>
</feature>
<evidence type="ECO:0000256" key="18">
    <source>
        <dbReference type="PIRSR" id="PIRSR038885-2"/>
    </source>
</evidence>
<organism evidence="22">
    <name type="scientific">Graptemys pseudogeographica</name>
    <name type="common">false map turtle</name>
    <dbReference type="NCBI Taxonomy" id="33571"/>
    <lineage>
        <taxon>Eukaryota</taxon>
        <taxon>Metazoa</taxon>
        <taxon>Chordata</taxon>
        <taxon>Craniata</taxon>
        <taxon>Vertebrata</taxon>
        <taxon>Euteleostomi</taxon>
        <taxon>Archelosauria</taxon>
        <taxon>Testudinata</taxon>
        <taxon>Testudines</taxon>
        <taxon>Cryptodira</taxon>
        <taxon>Durocryptodira</taxon>
        <taxon>Testudinoidea</taxon>
        <taxon>Emydidae</taxon>
        <taxon>Graptemys</taxon>
    </lineage>
</organism>
<keyword evidence="11 19" id="KW-1133">Transmembrane helix</keyword>
<dbReference type="PANTHER" id="PTHR19271">
    <property type="entry name" value="CYTOCHROME B"/>
    <property type="match status" value="1"/>
</dbReference>
<comment type="cofactor">
    <cofactor evidence="19">
        <name>heme b</name>
        <dbReference type="ChEBI" id="CHEBI:60344"/>
    </cofactor>
    <text evidence="19">Binds 2 heme groups non-covalently.</text>
</comment>
<keyword evidence="7 19" id="KW-0812">Transmembrane</keyword>
<dbReference type="SUPFAM" id="SSF81342">
    <property type="entry name" value="Transmembrane di-heme cytochromes"/>
    <property type="match status" value="1"/>
</dbReference>
<keyword evidence="15 19" id="KW-0472">Membrane</keyword>
<dbReference type="FunFam" id="1.20.810.10:FF:000002">
    <property type="entry name" value="Cytochrome b"/>
    <property type="match status" value="1"/>
</dbReference>
<evidence type="ECO:0000256" key="17">
    <source>
        <dbReference type="PIRSR" id="PIRSR038885-1"/>
    </source>
</evidence>
<evidence type="ECO:0000256" key="16">
    <source>
        <dbReference type="ARBA" id="ARBA00061233"/>
    </source>
</evidence>
<feature type="binding site" description="axial binding residue" evidence="18">
    <location>
        <position position="84"/>
    </location>
    <ligand>
        <name>heme b</name>
        <dbReference type="ChEBI" id="CHEBI:60344"/>
        <label>b562</label>
    </ligand>
    <ligandPart>
        <name>Fe</name>
        <dbReference type="ChEBI" id="CHEBI:18248"/>
    </ligandPart>
</feature>
<evidence type="ECO:0000256" key="8">
    <source>
        <dbReference type="ARBA" id="ARBA00022723"/>
    </source>
</evidence>
<feature type="domain" description="Cytochrome b/b6 C-terminal region profile" evidence="21">
    <location>
        <begin position="211"/>
        <end position="379"/>
    </location>
</feature>
<dbReference type="GO" id="GO:0005743">
    <property type="term" value="C:mitochondrial inner membrane"/>
    <property type="evidence" value="ECO:0007669"/>
    <property type="project" value="UniProtKB-SubCell"/>
</dbReference>
<keyword evidence="10 19" id="KW-0249">Electron transport</keyword>
<dbReference type="CDD" id="cd00290">
    <property type="entry name" value="cytochrome_b_C"/>
    <property type="match status" value="1"/>
</dbReference>
<feature type="transmembrane region" description="Helical" evidence="19">
    <location>
        <begin position="146"/>
        <end position="167"/>
    </location>
</feature>
<evidence type="ECO:0000256" key="7">
    <source>
        <dbReference type="ARBA" id="ARBA00022692"/>
    </source>
</evidence>
<reference evidence="22" key="1">
    <citation type="journal article" date="2011" name="J. Zool. Syst. Evol. Res.">
        <title>Molecular phylogeny of Central and South American slider turtles:implications for biogeography and systematics (Testudines: Emydidae: Trachemys).</title>
        <authorList>
            <person name="Fritz U."/>
            <person name="Stuckas H."/>
            <person name="Vargo-Ramirez M."/>
            <person name="Hundsdorfer A.K."/>
            <person name="Maran J."/>
            <person name="Packer M."/>
        </authorList>
    </citation>
    <scope>NUCLEOTIDE SEQUENCE</scope>
</reference>
<keyword evidence="5 18" id="KW-0349">Heme</keyword>
<comment type="cofactor">
    <cofactor evidence="18">
        <name>heme</name>
        <dbReference type="ChEBI" id="CHEBI:30413"/>
    </cofactor>
    <text evidence="18">Binds 2 heme groups non-covalently.</text>
</comment>
<dbReference type="InterPro" id="IPR048259">
    <property type="entry name" value="Cytochrome_b_N_euk/bac"/>
</dbReference>
<feature type="transmembrane region" description="Helical" evidence="19">
    <location>
        <begin position="230"/>
        <end position="251"/>
    </location>
</feature>
<dbReference type="SUPFAM" id="SSF81648">
    <property type="entry name" value="a domain/subunit of cytochrome bc1 complex (Ubiquinol-cytochrome c reductase)"/>
    <property type="match status" value="1"/>
</dbReference>
<feature type="transmembrane region" description="Helical" evidence="19">
    <location>
        <begin position="289"/>
        <end position="308"/>
    </location>
</feature>
<dbReference type="Gene3D" id="1.20.810.10">
    <property type="entry name" value="Cytochrome Bc1 Complex, Chain C"/>
    <property type="match status" value="1"/>
</dbReference>
<feature type="transmembrane region" description="Helical" evidence="19">
    <location>
        <begin position="320"/>
        <end position="341"/>
    </location>
</feature>
<keyword evidence="4 19" id="KW-0813">Transport</keyword>
<comment type="similarity">
    <text evidence="16 19">Belongs to the cytochrome b family.</text>
</comment>